<dbReference type="Pfam" id="PF01032">
    <property type="entry name" value="FecCD"/>
    <property type="match status" value="1"/>
</dbReference>
<comment type="similarity">
    <text evidence="2">Belongs to the binding-protein-dependent transport system permease family. FecCD subfamily.</text>
</comment>
<dbReference type="RefSeq" id="WP_209811817.1">
    <property type="nucleotide sequence ID" value="NZ_JAGGKT010000013.1"/>
</dbReference>
<keyword evidence="10" id="KW-1185">Reference proteome</keyword>
<organism evidence="9 10">
    <name type="scientific">Ammoniphilus resinae</name>
    <dbReference type="NCBI Taxonomy" id="861532"/>
    <lineage>
        <taxon>Bacteria</taxon>
        <taxon>Bacillati</taxon>
        <taxon>Bacillota</taxon>
        <taxon>Bacilli</taxon>
        <taxon>Bacillales</taxon>
        <taxon>Paenibacillaceae</taxon>
        <taxon>Aneurinibacillus group</taxon>
        <taxon>Ammoniphilus</taxon>
    </lineage>
</organism>
<keyword evidence="5 8" id="KW-0812">Transmembrane</keyword>
<dbReference type="Proteomes" id="UP001519343">
    <property type="component" value="Unassembled WGS sequence"/>
</dbReference>
<dbReference type="InterPro" id="IPR000522">
    <property type="entry name" value="ABC_transptr_permease_BtuC"/>
</dbReference>
<evidence type="ECO:0000256" key="8">
    <source>
        <dbReference type="SAM" id="Phobius"/>
    </source>
</evidence>
<comment type="caution">
    <text evidence="9">The sequence shown here is derived from an EMBL/GenBank/DDBJ whole genome shotgun (WGS) entry which is preliminary data.</text>
</comment>
<dbReference type="CDD" id="cd06550">
    <property type="entry name" value="TM_ABC_iron-siderophores_like"/>
    <property type="match status" value="1"/>
</dbReference>
<feature type="transmembrane region" description="Helical" evidence="8">
    <location>
        <begin position="77"/>
        <end position="98"/>
    </location>
</feature>
<feature type="transmembrane region" description="Helical" evidence="8">
    <location>
        <begin position="170"/>
        <end position="195"/>
    </location>
</feature>
<dbReference type="EMBL" id="JAGGKT010000013">
    <property type="protein sequence ID" value="MBP1933810.1"/>
    <property type="molecule type" value="Genomic_DNA"/>
</dbReference>
<protein>
    <submittedName>
        <fullName evidence="9">Iron complex transport system permease protein</fullName>
    </submittedName>
</protein>
<evidence type="ECO:0000313" key="9">
    <source>
        <dbReference type="EMBL" id="MBP1933810.1"/>
    </source>
</evidence>
<feature type="transmembrane region" description="Helical" evidence="8">
    <location>
        <begin position="326"/>
        <end position="347"/>
    </location>
</feature>
<accession>A0ABS4GU66</accession>
<gene>
    <name evidence="9" type="ORF">J2Z37_003823</name>
</gene>
<evidence type="ECO:0000313" key="10">
    <source>
        <dbReference type="Proteomes" id="UP001519343"/>
    </source>
</evidence>
<evidence type="ECO:0000256" key="1">
    <source>
        <dbReference type="ARBA" id="ARBA00004651"/>
    </source>
</evidence>
<keyword evidence="6 8" id="KW-1133">Transmembrane helix</keyword>
<feature type="transmembrane region" description="Helical" evidence="8">
    <location>
        <begin position="297"/>
        <end position="319"/>
    </location>
</feature>
<evidence type="ECO:0000256" key="6">
    <source>
        <dbReference type="ARBA" id="ARBA00022989"/>
    </source>
</evidence>
<proteinExistence type="inferred from homology"/>
<keyword evidence="3" id="KW-0813">Transport</keyword>
<evidence type="ECO:0000256" key="2">
    <source>
        <dbReference type="ARBA" id="ARBA00007935"/>
    </source>
</evidence>
<feature type="transmembrane region" description="Helical" evidence="8">
    <location>
        <begin position="20"/>
        <end position="43"/>
    </location>
</feature>
<reference evidence="9 10" key="1">
    <citation type="submission" date="2021-03" db="EMBL/GenBank/DDBJ databases">
        <title>Genomic Encyclopedia of Type Strains, Phase IV (KMG-IV): sequencing the most valuable type-strain genomes for metagenomic binning, comparative biology and taxonomic classification.</title>
        <authorList>
            <person name="Goeker M."/>
        </authorList>
    </citation>
    <scope>NUCLEOTIDE SEQUENCE [LARGE SCALE GENOMIC DNA]</scope>
    <source>
        <strain evidence="9 10">DSM 24738</strain>
    </source>
</reference>
<feature type="transmembrane region" description="Helical" evidence="8">
    <location>
        <begin position="215"/>
        <end position="237"/>
    </location>
</feature>
<evidence type="ECO:0000256" key="4">
    <source>
        <dbReference type="ARBA" id="ARBA00022475"/>
    </source>
</evidence>
<keyword evidence="4" id="KW-1003">Cell membrane</keyword>
<evidence type="ECO:0000256" key="5">
    <source>
        <dbReference type="ARBA" id="ARBA00022692"/>
    </source>
</evidence>
<evidence type="ECO:0000256" key="7">
    <source>
        <dbReference type="ARBA" id="ARBA00023136"/>
    </source>
</evidence>
<dbReference type="PANTHER" id="PTHR30472:SF24">
    <property type="entry name" value="FERRIC ENTEROBACTIN TRANSPORT SYSTEM PERMEASE PROTEIN FEPG"/>
    <property type="match status" value="1"/>
</dbReference>
<name>A0ABS4GU66_9BACL</name>
<feature type="transmembrane region" description="Helical" evidence="8">
    <location>
        <begin position="258"/>
        <end position="285"/>
    </location>
</feature>
<dbReference type="InterPro" id="IPR037294">
    <property type="entry name" value="ABC_BtuC-like"/>
</dbReference>
<sequence length="352" mass="37492">MSKYQPFRFKKLPISFLLDVKALIIFAILSTITLIVMILSIGMGEMNIHPLDVIRALFGAGEKMHTVVIQTFRVPRIIIGFIVGASLAISGAIMQGVIRNPLASPDIIGITAGAGAAVVTFLTVFLDVKDNSLTVSMGWLPVVAFIGATVMALLIYGLAWNKGVSPIRLVLVGVGLDAAMHAVITVMMIFGPLILATQEKIWLTGSVYGSTWENVWTLLPWFCFFLPFIFVIARNLNIQELGDDLSKGAGTAVQRQRLILMLVSTALAGGAVAFAGGIGFVGLLAPHLARQLVGSAFGALLPVSGLIGGLIVLLADLIARTALSPLDIPAGVFTASIGAPYFIYLLYKNRNM</sequence>
<dbReference type="SUPFAM" id="SSF81345">
    <property type="entry name" value="ABC transporter involved in vitamin B12 uptake, BtuC"/>
    <property type="match status" value="1"/>
</dbReference>
<feature type="transmembrane region" description="Helical" evidence="8">
    <location>
        <begin position="107"/>
        <end position="126"/>
    </location>
</feature>
<comment type="subcellular location">
    <subcellularLocation>
        <location evidence="1">Cell membrane</location>
        <topology evidence="1">Multi-pass membrane protein</topology>
    </subcellularLocation>
</comment>
<dbReference type="Gene3D" id="1.10.3470.10">
    <property type="entry name" value="ABC transporter involved in vitamin B12 uptake, BtuC"/>
    <property type="match status" value="1"/>
</dbReference>
<dbReference type="PANTHER" id="PTHR30472">
    <property type="entry name" value="FERRIC ENTEROBACTIN TRANSPORT SYSTEM PERMEASE PROTEIN"/>
    <property type="match status" value="1"/>
</dbReference>
<evidence type="ECO:0000256" key="3">
    <source>
        <dbReference type="ARBA" id="ARBA00022448"/>
    </source>
</evidence>
<feature type="transmembrane region" description="Helical" evidence="8">
    <location>
        <begin position="138"/>
        <end position="158"/>
    </location>
</feature>
<keyword evidence="7 8" id="KW-0472">Membrane</keyword>